<dbReference type="EC" id="3.1.26.4" evidence="4 10"/>
<evidence type="ECO:0000256" key="3">
    <source>
        <dbReference type="ARBA" id="ARBA00011245"/>
    </source>
</evidence>
<dbReference type="SUPFAM" id="SSF53098">
    <property type="entry name" value="Ribonuclease H-like"/>
    <property type="match status" value="1"/>
</dbReference>
<accession>A0A1I2TEC0</accession>
<dbReference type="Proteomes" id="UP000199229">
    <property type="component" value="Unassembled WGS sequence"/>
</dbReference>
<comment type="subunit">
    <text evidence="3 10">Monomer.</text>
</comment>
<feature type="binding site" evidence="10">
    <location>
        <position position="58"/>
    </location>
    <ligand>
        <name>Mg(2+)</name>
        <dbReference type="ChEBI" id="CHEBI:18420"/>
        <label>1</label>
    </ligand>
</feature>
<dbReference type="InterPro" id="IPR002156">
    <property type="entry name" value="RNaseH_domain"/>
</dbReference>
<reference evidence="13" key="1">
    <citation type="submission" date="2016-10" db="EMBL/GenBank/DDBJ databases">
        <authorList>
            <person name="Varghese N."/>
            <person name="Submissions S."/>
        </authorList>
    </citation>
    <scope>NUCLEOTIDE SEQUENCE [LARGE SCALE GENOMIC DNA]</scope>
    <source>
        <strain evidence="13">Gh-105</strain>
    </source>
</reference>
<dbReference type="GO" id="GO:0043137">
    <property type="term" value="P:DNA replication, removal of RNA primer"/>
    <property type="evidence" value="ECO:0007669"/>
    <property type="project" value="TreeGrafter"/>
</dbReference>
<comment type="subcellular location">
    <subcellularLocation>
        <location evidence="10">Cytoplasm</location>
    </subcellularLocation>
</comment>
<comment type="similarity">
    <text evidence="2 10">Belongs to the RNase H family.</text>
</comment>
<comment type="catalytic activity">
    <reaction evidence="1 10">
        <text>Endonucleolytic cleavage to 5'-phosphomonoester.</text>
        <dbReference type="EC" id="3.1.26.4"/>
    </reaction>
</comment>
<dbReference type="CDD" id="cd09278">
    <property type="entry name" value="RNase_HI_prokaryote_like"/>
    <property type="match status" value="1"/>
</dbReference>
<dbReference type="PROSITE" id="PS50879">
    <property type="entry name" value="RNASE_H_1"/>
    <property type="match status" value="1"/>
</dbReference>
<feature type="binding site" evidence="10">
    <location>
        <position position="18"/>
    </location>
    <ligand>
        <name>Mg(2+)</name>
        <dbReference type="ChEBI" id="CHEBI:18420"/>
        <label>1</label>
    </ligand>
</feature>
<keyword evidence="10" id="KW-0963">Cytoplasm</keyword>
<dbReference type="RefSeq" id="WP_091970561.1">
    <property type="nucleotide sequence ID" value="NZ_FOPM01000007.1"/>
</dbReference>
<keyword evidence="7 10" id="KW-0255">Endonuclease</keyword>
<evidence type="ECO:0000256" key="8">
    <source>
        <dbReference type="ARBA" id="ARBA00022801"/>
    </source>
</evidence>
<proteinExistence type="inferred from homology"/>
<evidence type="ECO:0000313" key="12">
    <source>
        <dbReference type="EMBL" id="SFG63170.1"/>
    </source>
</evidence>
<feature type="binding site" evidence="10">
    <location>
        <position position="145"/>
    </location>
    <ligand>
        <name>Mg(2+)</name>
        <dbReference type="ChEBI" id="CHEBI:18420"/>
        <label>2</label>
    </ligand>
</feature>
<feature type="domain" description="RNase H type-1" evidence="11">
    <location>
        <begin position="9"/>
        <end position="153"/>
    </location>
</feature>
<keyword evidence="9 10" id="KW-0460">Magnesium</keyword>
<dbReference type="STRING" id="582675.SAMN05192565_10718"/>
<dbReference type="InterPro" id="IPR036397">
    <property type="entry name" value="RNaseH_sf"/>
</dbReference>
<dbReference type="InterPro" id="IPR022892">
    <property type="entry name" value="RNaseHI"/>
</dbReference>
<dbReference type="AlphaFoldDB" id="A0A1I2TEC0"/>
<dbReference type="GO" id="GO:0000287">
    <property type="term" value="F:magnesium ion binding"/>
    <property type="evidence" value="ECO:0007669"/>
    <property type="project" value="UniProtKB-UniRule"/>
</dbReference>
<dbReference type="GO" id="GO:0004523">
    <property type="term" value="F:RNA-DNA hybrid ribonuclease activity"/>
    <property type="evidence" value="ECO:0007669"/>
    <property type="project" value="UniProtKB-UniRule"/>
</dbReference>
<gene>
    <name evidence="10" type="primary">rnhA</name>
    <name evidence="12" type="ORF">SAMN05192565_10718</name>
</gene>
<dbReference type="EMBL" id="FOPM01000007">
    <property type="protein sequence ID" value="SFG63170.1"/>
    <property type="molecule type" value="Genomic_DNA"/>
</dbReference>
<dbReference type="GO" id="GO:0003676">
    <property type="term" value="F:nucleic acid binding"/>
    <property type="evidence" value="ECO:0007669"/>
    <property type="project" value="InterPro"/>
</dbReference>
<dbReference type="PANTHER" id="PTHR10642:SF26">
    <property type="entry name" value="RIBONUCLEASE H1"/>
    <property type="match status" value="1"/>
</dbReference>
<keyword evidence="8 10" id="KW-0378">Hydrolase</keyword>
<evidence type="ECO:0000256" key="9">
    <source>
        <dbReference type="ARBA" id="ARBA00022842"/>
    </source>
</evidence>
<comment type="function">
    <text evidence="10">Endonuclease that specifically degrades the RNA of RNA-DNA hybrids.</text>
</comment>
<dbReference type="InterPro" id="IPR050092">
    <property type="entry name" value="RNase_H"/>
</dbReference>
<keyword evidence="13" id="KW-1185">Reference proteome</keyword>
<evidence type="ECO:0000259" key="11">
    <source>
        <dbReference type="PROSITE" id="PS50879"/>
    </source>
</evidence>
<comment type="cofactor">
    <cofactor evidence="10">
        <name>Mg(2+)</name>
        <dbReference type="ChEBI" id="CHEBI:18420"/>
    </cofactor>
    <text evidence="10">Binds 1 Mg(2+) ion per subunit. May bind a second metal ion at a regulatory site, or after substrate binding.</text>
</comment>
<dbReference type="Pfam" id="PF00075">
    <property type="entry name" value="RNase_H"/>
    <property type="match status" value="1"/>
</dbReference>
<dbReference type="PANTHER" id="PTHR10642">
    <property type="entry name" value="RIBONUCLEASE H1"/>
    <property type="match status" value="1"/>
</dbReference>
<feature type="binding site" evidence="10">
    <location>
        <position position="18"/>
    </location>
    <ligand>
        <name>Mg(2+)</name>
        <dbReference type="ChEBI" id="CHEBI:18420"/>
        <label>2</label>
    </ligand>
</feature>
<sequence>MTDEITKSTPREITIAFDGACKGNPGRGGYGAILVNTRTGAEKVVKGCEANTTNNRMELTAAIAGLGALSPGAVVTMLGDSQYVIKGVTEWLPGWKAKGWKAAGGKPVANKELWQALEMAVARHESVEWVWVKGHAGHELNERVDEIASGEAERAR</sequence>
<keyword evidence="5 10" id="KW-0540">Nuclease</keyword>
<dbReference type="OrthoDB" id="7845843at2"/>
<dbReference type="NCBIfam" id="NF001236">
    <property type="entry name" value="PRK00203.1"/>
    <property type="match status" value="1"/>
</dbReference>
<evidence type="ECO:0000256" key="6">
    <source>
        <dbReference type="ARBA" id="ARBA00022723"/>
    </source>
</evidence>
<dbReference type="HAMAP" id="MF_00042">
    <property type="entry name" value="RNase_H"/>
    <property type="match status" value="1"/>
</dbReference>
<keyword evidence="6 10" id="KW-0479">Metal-binding</keyword>
<organism evidence="12 13">
    <name type="scientific">Methylobacterium gossipiicola</name>
    <dbReference type="NCBI Taxonomy" id="582675"/>
    <lineage>
        <taxon>Bacteria</taxon>
        <taxon>Pseudomonadati</taxon>
        <taxon>Pseudomonadota</taxon>
        <taxon>Alphaproteobacteria</taxon>
        <taxon>Hyphomicrobiales</taxon>
        <taxon>Methylobacteriaceae</taxon>
        <taxon>Methylobacterium</taxon>
    </lineage>
</organism>
<evidence type="ECO:0000256" key="10">
    <source>
        <dbReference type="HAMAP-Rule" id="MF_00042"/>
    </source>
</evidence>
<dbReference type="Gene3D" id="3.30.420.10">
    <property type="entry name" value="Ribonuclease H-like superfamily/Ribonuclease H"/>
    <property type="match status" value="1"/>
</dbReference>
<evidence type="ECO:0000256" key="5">
    <source>
        <dbReference type="ARBA" id="ARBA00022722"/>
    </source>
</evidence>
<name>A0A1I2TEC0_9HYPH</name>
<evidence type="ECO:0000256" key="4">
    <source>
        <dbReference type="ARBA" id="ARBA00012180"/>
    </source>
</evidence>
<evidence type="ECO:0000256" key="7">
    <source>
        <dbReference type="ARBA" id="ARBA00022759"/>
    </source>
</evidence>
<evidence type="ECO:0000256" key="2">
    <source>
        <dbReference type="ARBA" id="ARBA00005300"/>
    </source>
</evidence>
<dbReference type="InterPro" id="IPR012337">
    <property type="entry name" value="RNaseH-like_sf"/>
</dbReference>
<evidence type="ECO:0000313" key="13">
    <source>
        <dbReference type="Proteomes" id="UP000199229"/>
    </source>
</evidence>
<dbReference type="GO" id="GO:0005737">
    <property type="term" value="C:cytoplasm"/>
    <property type="evidence" value="ECO:0007669"/>
    <property type="project" value="UniProtKB-SubCell"/>
</dbReference>
<evidence type="ECO:0000256" key="1">
    <source>
        <dbReference type="ARBA" id="ARBA00000077"/>
    </source>
</evidence>
<feature type="binding site" evidence="10">
    <location>
        <position position="80"/>
    </location>
    <ligand>
        <name>Mg(2+)</name>
        <dbReference type="ChEBI" id="CHEBI:18420"/>
        <label>1</label>
    </ligand>
</feature>
<protein>
    <recommendedName>
        <fullName evidence="4 10">Ribonuclease H</fullName>
        <shortName evidence="10">RNase H</shortName>
        <ecNumber evidence="4 10">3.1.26.4</ecNumber>
    </recommendedName>
</protein>